<sequence>MEKDEELEISVKNWEKVTEPIKQDGFREGFESGRLNSFQSGFDIGYSAGFKAGFTLAYYNAALRVVDEVRGKMESASLGLEGRVFEKAERGACALCPKVNRRLTKADMANAVPLEDSTIDDLVEKQKLETRNVMTEKEKEIKWLDSFLPSS</sequence>
<proteinExistence type="predicted"/>
<dbReference type="Pfam" id="PF09811">
    <property type="entry name" value="Yae1_N"/>
    <property type="match status" value="1"/>
</dbReference>
<dbReference type="KEGG" id="clec:106666411"/>
<accession>A0A8I6THD7</accession>
<organism evidence="2 3">
    <name type="scientific">Cimex lectularius</name>
    <name type="common">Bed bug</name>
    <name type="synonym">Acanthia lectularia</name>
    <dbReference type="NCBI Taxonomy" id="79782"/>
    <lineage>
        <taxon>Eukaryota</taxon>
        <taxon>Metazoa</taxon>
        <taxon>Ecdysozoa</taxon>
        <taxon>Arthropoda</taxon>
        <taxon>Hexapoda</taxon>
        <taxon>Insecta</taxon>
        <taxon>Pterygota</taxon>
        <taxon>Neoptera</taxon>
        <taxon>Paraneoptera</taxon>
        <taxon>Hemiptera</taxon>
        <taxon>Heteroptera</taxon>
        <taxon>Panheteroptera</taxon>
        <taxon>Cimicomorpha</taxon>
        <taxon>Cimicidae</taxon>
        <taxon>Cimex</taxon>
    </lineage>
</organism>
<name>A0A8I6THD7_CIMLE</name>
<evidence type="ECO:0000259" key="1">
    <source>
        <dbReference type="Pfam" id="PF09811"/>
    </source>
</evidence>
<keyword evidence="3" id="KW-1185">Reference proteome</keyword>
<protein>
    <recommendedName>
        <fullName evidence="1">Essential protein Yae1 N-terminal domain-containing protein</fullName>
    </recommendedName>
</protein>
<reference evidence="2" key="1">
    <citation type="submission" date="2022-01" db="UniProtKB">
        <authorList>
            <consortium name="EnsemblMetazoa"/>
        </authorList>
    </citation>
    <scope>IDENTIFICATION</scope>
</reference>
<feature type="domain" description="Essential protein Yae1 N-terminal" evidence="1">
    <location>
        <begin position="25"/>
        <end position="59"/>
    </location>
</feature>
<evidence type="ECO:0000313" key="2">
    <source>
        <dbReference type="EnsemblMetazoa" id="XP_014249085.1"/>
    </source>
</evidence>
<dbReference type="OMA" id="RGACWIC"/>
<dbReference type="EnsemblMetazoa" id="XM_014393599.2">
    <property type="protein sequence ID" value="XP_014249085.1"/>
    <property type="gene ID" value="LOC106666411"/>
</dbReference>
<dbReference type="OrthoDB" id="6604914at2759"/>
<dbReference type="InterPro" id="IPR019191">
    <property type="entry name" value="Essential_protein_Yae1_N"/>
</dbReference>
<dbReference type="Proteomes" id="UP000494040">
    <property type="component" value="Unassembled WGS sequence"/>
</dbReference>
<dbReference type="AlphaFoldDB" id="A0A8I6THD7"/>
<evidence type="ECO:0000313" key="3">
    <source>
        <dbReference type="Proteomes" id="UP000494040"/>
    </source>
</evidence>
<dbReference type="RefSeq" id="XP_014249085.1">
    <property type="nucleotide sequence ID" value="XM_014393599.2"/>
</dbReference>
<dbReference type="GeneID" id="106666411"/>